<evidence type="ECO:0000256" key="3">
    <source>
        <dbReference type="ARBA" id="ARBA00023125"/>
    </source>
</evidence>
<keyword evidence="2" id="KW-0805">Transcription regulation</keyword>
<dbReference type="PANTHER" id="PTHR30537">
    <property type="entry name" value="HTH-TYPE TRANSCRIPTIONAL REGULATOR"/>
    <property type="match status" value="1"/>
</dbReference>
<evidence type="ECO:0000313" key="8">
    <source>
        <dbReference type="Proteomes" id="UP000309215"/>
    </source>
</evidence>
<proteinExistence type="inferred from homology"/>
<comment type="caution">
    <text evidence="7">The sequence shown here is derived from an EMBL/GenBank/DDBJ whole genome shotgun (WGS) entry which is preliminary data.</text>
</comment>
<dbReference type="FunFam" id="3.40.190.290:FF:000001">
    <property type="entry name" value="Transcriptional regulator, LysR family"/>
    <property type="match status" value="1"/>
</dbReference>
<keyword evidence="8" id="KW-1185">Reference proteome</keyword>
<dbReference type="Gene3D" id="1.10.10.10">
    <property type="entry name" value="Winged helix-like DNA-binding domain superfamily/Winged helix DNA-binding domain"/>
    <property type="match status" value="1"/>
</dbReference>
<name>A0A4V5PNQ0_9BACT</name>
<dbReference type="PANTHER" id="PTHR30537:SF5">
    <property type="entry name" value="HTH-TYPE TRANSCRIPTIONAL ACTIVATOR TTDR-RELATED"/>
    <property type="match status" value="1"/>
</dbReference>
<dbReference type="GO" id="GO:0043565">
    <property type="term" value="F:sequence-specific DNA binding"/>
    <property type="evidence" value="ECO:0007669"/>
    <property type="project" value="TreeGrafter"/>
</dbReference>
<dbReference type="GO" id="GO:0006351">
    <property type="term" value="P:DNA-templated transcription"/>
    <property type="evidence" value="ECO:0007669"/>
    <property type="project" value="TreeGrafter"/>
</dbReference>
<dbReference type="InterPro" id="IPR000847">
    <property type="entry name" value="LysR_HTH_N"/>
</dbReference>
<evidence type="ECO:0000259" key="5">
    <source>
        <dbReference type="PROSITE" id="PS50931"/>
    </source>
</evidence>
<dbReference type="AlphaFoldDB" id="A0A4V5PNQ0"/>
<dbReference type="EMBL" id="SSMQ01000042">
    <property type="protein sequence ID" value="TKD01085.1"/>
    <property type="molecule type" value="Genomic_DNA"/>
</dbReference>
<dbReference type="EMBL" id="SSMQ01000046">
    <property type="protein sequence ID" value="TKD00558.1"/>
    <property type="molecule type" value="Genomic_DNA"/>
</dbReference>
<dbReference type="CDD" id="cd08422">
    <property type="entry name" value="PBP2_CrgA_like"/>
    <property type="match status" value="1"/>
</dbReference>
<dbReference type="InterPro" id="IPR058163">
    <property type="entry name" value="LysR-type_TF_proteobact-type"/>
</dbReference>
<evidence type="ECO:0000256" key="1">
    <source>
        <dbReference type="ARBA" id="ARBA00009437"/>
    </source>
</evidence>
<evidence type="ECO:0000313" key="6">
    <source>
        <dbReference type="EMBL" id="TKD00558.1"/>
    </source>
</evidence>
<reference evidence="7 8" key="1">
    <citation type="submission" date="2019-04" db="EMBL/GenBank/DDBJ databases">
        <authorList>
            <person name="Li Y."/>
            <person name="Wang J."/>
        </authorList>
    </citation>
    <scope>NUCLEOTIDE SEQUENCE [LARGE SCALE GENOMIC DNA]</scope>
    <source>
        <strain evidence="7 8">DSM 14668</strain>
    </source>
</reference>
<dbReference type="SUPFAM" id="SSF46785">
    <property type="entry name" value="Winged helix' DNA-binding domain"/>
    <property type="match status" value="1"/>
</dbReference>
<feature type="domain" description="HTH lysR-type" evidence="5">
    <location>
        <begin position="6"/>
        <end position="63"/>
    </location>
</feature>
<dbReference type="Proteomes" id="UP000309215">
    <property type="component" value="Unassembled WGS sequence"/>
</dbReference>
<evidence type="ECO:0000256" key="4">
    <source>
        <dbReference type="ARBA" id="ARBA00023163"/>
    </source>
</evidence>
<comment type="similarity">
    <text evidence="1">Belongs to the LysR transcriptional regulatory family.</text>
</comment>
<dbReference type="Pfam" id="PF00126">
    <property type="entry name" value="HTH_1"/>
    <property type="match status" value="1"/>
</dbReference>
<dbReference type="InterPro" id="IPR036388">
    <property type="entry name" value="WH-like_DNA-bd_sf"/>
</dbReference>
<dbReference type="GO" id="GO:0003700">
    <property type="term" value="F:DNA-binding transcription factor activity"/>
    <property type="evidence" value="ECO:0007669"/>
    <property type="project" value="InterPro"/>
</dbReference>
<dbReference type="Gene3D" id="3.40.190.290">
    <property type="match status" value="1"/>
</dbReference>
<dbReference type="FunFam" id="1.10.10.10:FF:000001">
    <property type="entry name" value="LysR family transcriptional regulator"/>
    <property type="match status" value="1"/>
</dbReference>
<dbReference type="PROSITE" id="PS50931">
    <property type="entry name" value="HTH_LYSR"/>
    <property type="match status" value="1"/>
</dbReference>
<keyword evidence="4" id="KW-0804">Transcription</keyword>
<gene>
    <name evidence="7" type="ORF">E8A74_32530</name>
    <name evidence="6" type="ORF">E8A74_34230</name>
</gene>
<dbReference type="Pfam" id="PF03466">
    <property type="entry name" value="LysR_substrate"/>
    <property type="match status" value="1"/>
</dbReference>
<evidence type="ECO:0000256" key="2">
    <source>
        <dbReference type="ARBA" id="ARBA00023015"/>
    </source>
</evidence>
<protein>
    <submittedName>
        <fullName evidence="7">LysR family transcriptional regulator</fullName>
    </submittedName>
</protein>
<evidence type="ECO:0000313" key="7">
    <source>
        <dbReference type="EMBL" id="TKD01085.1"/>
    </source>
</evidence>
<dbReference type="RefSeq" id="WP_136933013.1">
    <property type="nucleotide sequence ID" value="NZ_SSMQ01000042.1"/>
</dbReference>
<dbReference type="OrthoDB" id="5416547at2"/>
<dbReference type="SUPFAM" id="SSF53850">
    <property type="entry name" value="Periplasmic binding protein-like II"/>
    <property type="match status" value="1"/>
</dbReference>
<sequence>MSFDLESLASMALFARVVQARSFTAAAAQSGIAKSAVSRRIAGLEQRLGVELLRRSTRKLALTDEGLRFYEHCKRILEAASAAEDAVSAASEVIRGRIRISAPVTFARMYLVQALAAFLRENPEVEIDLVLDDRFVDVIEGGFDLILRIGRLKDASFVARRIATDRIVVVAAPSYLERLGTPETPEDLVNHNCLRYALVPASGEWRFRDEAIPVHGNLTVNDGATLVQAAIAGLGLVVIPMFMVASDVAAGRLVLVLEAHRRGEIGIHAVTAQGKGLPRRTRALLDFLSKWFDDRCWEALRERASPTV</sequence>
<dbReference type="InterPro" id="IPR005119">
    <property type="entry name" value="LysR_subst-bd"/>
</dbReference>
<organism evidence="7 8">
    <name type="scientific">Polyangium fumosum</name>
    <dbReference type="NCBI Taxonomy" id="889272"/>
    <lineage>
        <taxon>Bacteria</taxon>
        <taxon>Pseudomonadati</taxon>
        <taxon>Myxococcota</taxon>
        <taxon>Polyangia</taxon>
        <taxon>Polyangiales</taxon>
        <taxon>Polyangiaceae</taxon>
        <taxon>Polyangium</taxon>
    </lineage>
</organism>
<dbReference type="InterPro" id="IPR036390">
    <property type="entry name" value="WH_DNA-bd_sf"/>
</dbReference>
<accession>A0A4V5PNQ0</accession>
<keyword evidence="3" id="KW-0238">DNA-binding</keyword>